<protein>
    <submittedName>
        <fullName evidence="3">Uncharacterized protein</fullName>
    </submittedName>
</protein>
<accession>A0ABZ1YFP9</accession>
<keyword evidence="2" id="KW-0472">Membrane</keyword>
<feature type="compositionally biased region" description="Basic and acidic residues" evidence="1">
    <location>
        <begin position="1"/>
        <end position="19"/>
    </location>
</feature>
<name>A0ABZ1YFP9_9ACTN</name>
<sequence length="763" mass="83049">MSTAHDPRPRDLRVDDGEHGAAAPVDEAETLTGDDGQDSGERTTSAAAGRCAHYALTVFRVVSGHTGPGLRHGWDALMHWTTVAYMSDEEIRRRLVKKHLDTYIADRETARSNIDRLSKKTSKMAREAVHFGLTPEEAGRLRETNTELQRRRRAGTALARIPFDVEAAQPTEGQIRRHRTVQSLARFAGVLLPAGAATIGLVLAAPTAGLIALPLLAGAAWWLGRHPVELTQRPLPADLVGPPELEPLVLDTDDDPDTTELEQEEGPYAIANATTPEEAEEALRRAITHEGGDVESVTDARHEPWGWSVRVTFRTGSPDDLNKEDTYKGLVTLLRVRRNGLLIEGDPDDGASCTVRVLIRDPFAAELVGDVPYRAPLSASITDVFDFGVAMDATPLAYALAGLMLLMVADSGGGKSGIMLAMAEAVTSTRDAVVINVDPVGTGVDALGPAITLSACMDDDTICAVLEFFLALCSARARQRAKYGWGNLWRVSPEHPAFCLFVDEWPQLSNRAKALLIRLLLLGRKEAIWVYGGSQYGTKDYLGEAIGPKLSAKLIGASRRVDVTELLGAGALAEGYRADLIRPATHNARNDAGQMYAQGLPGMPDRPMRYQVREILPDYAARVGAERAAAGLPDVTHTLAEAGMLDAWLELQEACQNITLKPTTRARAPEILLTIRDAFSREDDPAYVTLDQLHSHLRRAAPELWGRWDGLANRDRLRELGKALRRALDEADVALSSQRISEVDGTPRGFYLTDVQEALDNAT</sequence>
<keyword evidence="2" id="KW-0812">Transmembrane</keyword>
<keyword evidence="3" id="KW-0614">Plasmid</keyword>
<dbReference type="EMBL" id="CP109208">
    <property type="protein sequence ID" value="WUU58324.1"/>
    <property type="molecule type" value="Genomic_DNA"/>
</dbReference>
<dbReference type="Gene3D" id="3.40.50.300">
    <property type="entry name" value="P-loop containing nucleotide triphosphate hydrolases"/>
    <property type="match status" value="1"/>
</dbReference>
<evidence type="ECO:0000256" key="1">
    <source>
        <dbReference type="SAM" id="MobiDB-lite"/>
    </source>
</evidence>
<dbReference type="RefSeq" id="WP_266478084.1">
    <property type="nucleotide sequence ID" value="NZ_CP109208.1"/>
</dbReference>
<evidence type="ECO:0000313" key="3">
    <source>
        <dbReference type="EMBL" id="WUU58324.1"/>
    </source>
</evidence>
<organism evidence="3">
    <name type="scientific">Streptomyces althioticus</name>
    <dbReference type="NCBI Taxonomy" id="83380"/>
    <lineage>
        <taxon>Bacteria</taxon>
        <taxon>Bacillati</taxon>
        <taxon>Actinomycetota</taxon>
        <taxon>Actinomycetes</taxon>
        <taxon>Kitasatosporales</taxon>
        <taxon>Streptomycetaceae</taxon>
        <taxon>Streptomyces</taxon>
        <taxon>Streptomyces althioticus group</taxon>
    </lineage>
</organism>
<keyword evidence="2" id="KW-1133">Transmembrane helix</keyword>
<gene>
    <name evidence="3" type="ORF">OIE82_34680</name>
</gene>
<evidence type="ECO:0000256" key="2">
    <source>
        <dbReference type="SAM" id="Phobius"/>
    </source>
</evidence>
<feature type="region of interest" description="Disordered" evidence="1">
    <location>
        <begin position="1"/>
        <end position="44"/>
    </location>
</feature>
<geneLocation type="plasmid" evidence="3">
    <name>unnamed1</name>
</geneLocation>
<reference evidence="3" key="1">
    <citation type="submission" date="2022-10" db="EMBL/GenBank/DDBJ databases">
        <title>The complete genomes of actinobacterial strains from the NBC collection.</title>
        <authorList>
            <person name="Joergensen T.S."/>
            <person name="Alvarez Arevalo M."/>
            <person name="Sterndorff E.B."/>
            <person name="Faurdal D."/>
            <person name="Vuksanovic O."/>
            <person name="Mourched A.-S."/>
            <person name="Charusanti P."/>
            <person name="Shaw S."/>
            <person name="Blin K."/>
            <person name="Weber T."/>
        </authorList>
    </citation>
    <scope>NUCLEOTIDE SEQUENCE [LARGE SCALE GENOMIC DNA]</scope>
    <source>
        <strain evidence="3">NBC 01686</strain>
        <plasmid evidence="3">unnamed1</plasmid>
    </source>
</reference>
<feature type="transmembrane region" description="Helical" evidence="2">
    <location>
        <begin position="184"/>
        <end position="202"/>
    </location>
</feature>
<dbReference type="InterPro" id="IPR027417">
    <property type="entry name" value="P-loop_NTPase"/>
</dbReference>
<proteinExistence type="predicted"/>